<accession>A0AA35WPD3</accession>
<reference evidence="2" key="1">
    <citation type="submission" date="2023-03" db="EMBL/GenBank/DDBJ databases">
        <authorList>
            <person name="Steffen K."/>
            <person name="Cardenas P."/>
        </authorList>
    </citation>
    <scope>NUCLEOTIDE SEQUENCE</scope>
</reference>
<dbReference type="EMBL" id="CASHTH010002303">
    <property type="protein sequence ID" value="CAI8027879.1"/>
    <property type="molecule type" value="Genomic_DNA"/>
</dbReference>
<sequence>MTPPELEERLRSAGRGSVGSSSLSPGAKYSLWRAASDLPLHRVSDRLSVGHLQPRSSRDRYRVTHVSQRDGKLPLIDSSLFLQRHEKPTGKTAKPTTTPQHYLFQERLYNLPPPLCHEKETDCVDFVLSKTGAERVPYQPIQPSRLGQGHSLTGLPCTQTISRDITTL</sequence>
<gene>
    <name evidence="2" type="ORF">GBAR_LOCUS15872</name>
</gene>
<feature type="compositionally biased region" description="Basic and acidic residues" evidence="1">
    <location>
        <begin position="1"/>
        <end position="11"/>
    </location>
</feature>
<proteinExistence type="predicted"/>
<protein>
    <submittedName>
        <fullName evidence="2">Uncharacterized protein</fullName>
    </submittedName>
</protein>
<feature type="compositionally biased region" description="Low complexity" evidence="1">
    <location>
        <begin position="13"/>
        <end position="24"/>
    </location>
</feature>
<keyword evidence="3" id="KW-1185">Reference proteome</keyword>
<evidence type="ECO:0000313" key="2">
    <source>
        <dbReference type="EMBL" id="CAI8027879.1"/>
    </source>
</evidence>
<name>A0AA35WPD3_GEOBA</name>
<evidence type="ECO:0000313" key="3">
    <source>
        <dbReference type="Proteomes" id="UP001174909"/>
    </source>
</evidence>
<evidence type="ECO:0000256" key="1">
    <source>
        <dbReference type="SAM" id="MobiDB-lite"/>
    </source>
</evidence>
<organism evidence="2 3">
    <name type="scientific">Geodia barretti</name>
    <name type="common">Barrett's horny sponge</name>
    <dbReference type="NCBI Taxonomy" id="519541"/>
    <lineage>
        <taxon>Eukaryota</taxon>
        <taxon>Metazoa</taxon>
        <taxon>Porifera</taxon>
        <taxon>Demospongiae</taxon>
        <taxon>Heteroscleromorpha</taxon>
        <taxon>Tetractinellida</taxon>
        <taxon>Astrophorina</taxon>
        <taxon>Geodiidae</taxon>
        <taxon>Geodia</taxon>
    </lineage>
</organism>
<comment type="caution">
    <text evidence="2">The sequence shown here is derived from an EMBL/GenBank/DDBJ whole genome shotgun (WGS) entry which is preliminary data.</text>
</comment>
<dbReference type="AlphaFoldDB" id="A0AA35WPD3"/>
<feature type="region of interest" description="Disordered" evidence="1">
    <location>
        <begin position="1"/>
        <end position="25"/>
    </location>
</feature>
<dbReference type="Proteomes" id="UP001174909">
    <property type="component" value="Unassembled WGS sequence"/>
</dbReference>